<keyword evidence="1" id="KW-1015">Disulfide bond</keyword>
<dbReference type="RefSeq" id="XP_029016348.1">
    <property type="nucleotide sequence ID" value="XM_029160515.3"/>
</dbReference>
<evidence type="ECO:0000256" key="5">
    <source>
        <dbReference type="SAM" id="SignalP"/>
    </source>
</evidence>
<dbReference type="Gene3D" id="2.20.28.230">
    <property type="match status" value="1"/>
</dbReference>
<keyword evidence="4" id="KW-1133">Transmembrane helix</keyword>
<dbReference type="GO" id="GO:0042010">
    <property type="term" value="F:interleukin-15 receptor activity"/>
    <property type="evidence" value="ECO:0007669"/>
    <property type="project" value="InterPro"/>
</dbReference>
<evidence type="ECO:0000256" key="4">
    <source>
        <dbReference type="SAM" id="Phobius"/>
    </source>
</evidence>
<dbReference type="GeneID" id="114861383"/>
<keyword evidence="7" id="KW-1185">Reference proteome</keyword>
<evidence type="ECO:0000256" key="1">
    <source>
        <dbReference type="ARBA" id="ARBA00023157"/>
    </source>
</evidence>
<keyword evidence="5" id="KW-0732">Signal</keyword>
<dbReference type="PROSITE" id="PS50923">
    <property type="entry name" value="SUSHI"/>
    <property type="match status" value="1"/>
</dbReference>
<organism evidence="7 8">
    <name type="scientific">Betta splendens</name>
    <name type="common">Siamese fighting fish</name>
    <dbReference type="NCBI Taxonomy" id="158456"/>
    <lineage>
        <taxon>Eukaryota</taxon>
        <taxon>Metazoa</taxon>
        <taxon>Chordata</taxon>
        <taxon>Craniata</taxon>
        <taxon>Vertebrata</taxon>
        <taxon>Euteleostomi</taxon>
        <taxon>Actinopterygii</taxon>
        <taxon>Neopterygii</taxon>
        <taxon>Teleostei</taxon>
        <taxon>Neoteleostei</taxon>
        <taxon>Acanthomorphata</taxon>
        <taxon>Anabantaria</taxon>
        <taxon>Anabantiformes</taxon>
        <taxon>Anabantoidei</taxon>
        <taxon>Osphronemidae</taxon>
        <taxon>Betta</taxon>
    </lineage>
</organism>
<keyword evidence="4" id="KW-0472">Membrane</keyword>
<feature type="domain" description="Sushi" evidence="6">
    <location>
        <begin position="27"/>
        <end position="92"/>
    </location>
</feature>
<evidence type="ECO:0000313" key="7">
    <source>
        <dbReference type="Proteomes" id="UP000515150"/>
    </source>
</evidence>
<dbReference type="InterPro" id="IPR000436">
    <property type="entry name" value="Sushi_SCR_CCP_dom"/>
</dbReference>
<dbReference type="SUPFAM" id="SSF57535">
    <property type="entry name" value="Complement control module/SCR domain"/>
    <property type="match status" value="1"/>
</dbReference>
<dbReference type="KEGG" id="bspl:114861383"/>
<name>A0A6P7NDX1_BETSP</name>
<gene>
    <name evidence="8" type="primary">LOC114861383</name>
</gene>
<dbReference type="PANTHER" id="PTHR15060">
    <property type="entry name" value="INTERLEUKIN-15 RECEPTOR SUBUNIT ALPHA"/>
    <property type="match status" value="1"/>
</dbReference>
<keyword evidence="2" id="KW-0768">Sushi</keyword>
<dbReference type="InParanoid" id="A0A6P7NDX1"/>
<feature type="region of interest" description="Disordered" evidence="3">
    <location>
        <begin position="90"/>
        <end position="114"/>
    </location>
</feature>
<proteinExistence type="predicted"/>
<dbReference type="Proteomes" id="UP000515150">
    <property type="component" value="Chromosome 9"/>
</dbReference>
<comment type="caution">
    <text evidence="2">Lacks conserved residue(s) required for the propagation of feature annotation.</text>
</comment>
<feature type="compositionally biased region" description="Low complexity" evidence="3">
    <location>
        <begin position="158"/>
        <end position="176"/>
    </location>
</feature>
<accession>A0A6P7NDX1</accession>
<reference evidence="8" key="1">
    <citation type="submission" date="2025-08" db="UniProtKB">
        <authorList>
            <consortium name="RefSeq"/>
        </authorList>
    </citation>
    <scope>IDENTIFICATION</scope>
</reference>
<dbReference type="InterPro" id="IPR035976">
    <property type="entry name" value="Sushi/SCR/CCP_sf"/>
</dbReference>
<sequence>MGPGALWVSVVVVCLLGAARCSPDEKETCPCPDIPLRPDTLPPPQGCFPVGHRFRYKCVEGKVRKAGTSDLTKCSQSKGKVSWTDANLECIDDPKRPKPTQSELTSAHTPSPHDIMTTIISSTISASTSTQMTPSKSFSPSELTNSTESTTASHSQETITTALTDRTTSASATTGASISTAHAPRYAGKEAAAGISCVSLVIICALIGFSLYFVRRRKRQNLSQEKPEEQVAINCINGLPE</sequence>
<feature type="transmembrane region" description="Helical" evidence="4">
    <location>
        <begin position="191"/>
        <end position="214"/>
    </location>
</feature>
<feature type="region of interest" description="Disordered" evidence="3">
    <location>
        <begin position="126"/>
        <end position="176"/>
    </location>
</feature>
<protein>
    <submittedName>
        <fullName evidence="8">Uncharacterized protein LOC114861383 isoform X1</fullName>
    </submittedName>
</protein>
<feature type="chain" id="PRO_5028243951" evidence="5">
    <location>
        <begin position="22"/>
        <end position="241"/>
    </location>
</feature>
<evidence type="ECO:0000256" key="2">
    <source>
        <dbReference type="PROSITE-ProRule" id="PRU00302"/>
    </source>
</evidence>
<feature type="compositionally biased region" description="Polar residues" evidence="3">
    <location>
        <begin position="131"/>
        <end position="157"/>
    </location>
</feature>
<evidence type="ECO:0000259" key="6">
    <source>
        <dbReference type="PROSITE" id="PS50923"/>
    </source>
</evidence>
<dbReference type="PANTHER" id="PTHR15060:SF0">
    <property type="entry name" value="INTERLEUKIN-15 RECEPTOR SUBUNIT ALPHA"/>
    <property type="match status" value="1"/>
</dbReference>
<dbReference type="OrthoDB" id="9944172at2759"/>
<evidence type="ECO:0000313" key="8">
    <source>
        <dbReference type="RefSeq" id="XP_029016348.1"/>
    </source>
</evidence>
<feature type="compositionally biased region" description="Polar residues" evidence="3">
    <location>
        <begin position="99"/>
        <end position="109"/>
    </location>
</feature>
<feature type="signal peptide" evidence="5">
    <location>
        <begin position="1"/>
        <end position="21"/>
    </location>
</feature>
<dbReference type="AlphaFoldDB" id="A0A6P7NDX1"/>
<keyword evidence="4" id="KW-0812">Transmembrane</keyword>
<evidence type="ECO:0000256" key="3">
    <source>
        <dbReference type="SAM" id="MobiDB-lite"/>
    </source>
</evidence>
<dbReference type="InterPro" id="IPR042372">
    <property type="entry name" value="IL15RA"/>
</dbReference>